<organism evidence="8 9">
    <name type="scientific">Sphingobacterium psychroaquaticum</name>
    <dbReference type="NCBI Taxonomy" id="561061"/>
    <lineage>
        <taxon>Bacteria</taxon>
        <taxon>Pseudomonadati</taxon>
        <taxon>Bacteroidota</taxon>
        <taxon>Sphingobacteriia</taxon>
        <taxon>Sphingobacteriales</taxon>
        <taxon>Sphingobacteriaceae</taxon>
        <taxon>Sphingobacterium</taxon>
    </lineage>
</organism>
<dbReference type="InterPro" id="IPR001750">
    <property type="entry name" value="ND/Mrp_TM"/>
</dbReference>
<dbReference type="GO" id="GO:0050136">
    <property type="term" value="F:NADH dehydrogenase (quinone) (non-electrogenic) activity"/>
    <property type="evidence" value="ECO:0007669"/>
    <property type="project" value="UniProtKB-UniRule"/>
</dbReference>
<feature type="transmembrane region" description="Helical" evidence="5">
    <location>
        <begin position="307"/>
        <end position="325"/>
    </location>
</feature>
<sequence length="486" mass="54169">MNINNILDHIIDSVPFFKPELSLMVAFVCCIFASLFIQKYWKNITFWISIIGFAAAFTFLLPQLNTPSTSFFEMLVIDNMSIYARMLILVGTSCTAIFIQQRHPKHNGDIFSILIGATIGMHLLAVTTNWLVAFIAIEMVSICSYILVGYFAQNKVQSEATMKYALFGSVCAAVMLYGLSLIYGLTGNLDFTSAQHIRGLIEAPEVIIIIALLFVFVGIGFKLSFAPFHVWSPDVYQGAPTAITAFISTVPKIGAIILFARLYKAWAGTGFYFSDLMIWFMAIAAIATMLIGNLAALRQTDLKRMMAYSAIGHTGFLLMAIFAYQEHTDYLLFYLVAYTVMNFATFLFIDQIEQRTLSTEISSFTGLGKKLPILFTAFTITLVSLIGLPPTIGFIGKLLVFSAVFSDYQQNEEIAVLILLIVGALTSVISLFYYFKIPLYAFLRESQQEISYNEQRSLILFVLALILVGIILLLGLFPSLLLNALK</sequence>
<feature type="transmembrane region" description="Helical" evidence="5">
    <location>
        <begin position="44"/>
        <end position="62"/>
    </location>
</feature>
<dbReference type="PANTHER" id="PTHR22773">
    <property type="entry name" value="NADH DEHYDROGENASE"/>
    <property type="match status" value="1"/>
</dbReference>
<dbReference type="RefSeq" id="WP_234991297.1">
    <property type="nucleotide sequence ID" value="NZ_CP038029.1"/>
</dbReference>
<keyword evidence="5" id="KW-1003">Cell membrane</keyword>
<dbReference type="GO" id="GO:0048038">
    <property type="term" value="F:quinone binding"/>
    <property type="evidence" value="ECO:0007669"/>
    <property type="project" value="UniProtKB-KW"/>
</dbReference>
<feature type="transmembrane region" description="Helical" evidence="5">
    <location>
        <begin position="371"/>
        <end position="394"/>
    </location>
</feature>
<dbReference type="HAMAP" id="MF_00445">
    <property type="entry name" value="NDH1_NuoN_1"/>
    <property type="match status" value="1"/>
</dbReference>
<feature type="transmembrane region" description="Helical" evidence="5">
    <location>
        <begin position="276"/>
        <end position="295"/>
    </location>
</feature>
<evidence type="ECO:0000256" key="2">
    <source>
        <dbReference type="ARBA" id="ARBA00022692"/>
    </source>
</evidence>
<dbReference type="InterPro" id="IPR010096">
    <property type="entry name" value="NADH-Q_OxRdtase_suN/2"/>
</dbReference>
<dbReference type="EC" id="7.1.1.-" evidence="5"/>
<feature type="transmembrane region" description="Helical" evidence="5">
    <location>
        <begin position="206"/>
        <end position="231"/>
    </location>
</feature>
<dbReference type="STRING" id="561061.SAMN05660862_3536"/>
<feature type="transmembrane region" description="Helical" evidence="5">
    <location>
        <begin position="243"/>
        <end position="264"/>
    </location>
</feature>
<evidence type="ECO:0000256" key="4">
    <source>
        <dbReference type="ARBA" id="ARBA00023136"/>
    </source>
</evidence>
<keyword evidence="5" id="KW-0874">Quinone</keyword>
<evidence type="ECO:0000256" key="3">
    <source>
        <dbReference type="ARBA" id="ARBA00022989"/>
    </source>
</evidence>
<dbReference type="AlphaFoldDB" id="A0A1X7L591"/>
<dbReference type="GO" id="GO:0005886">
    <property type="term" value="C:plasma membrane"/>
    <property type="evidence" value="ECO:0007669"/>
    <property type="project" value="UniProtKB-SubCell"/>
</dbReference>
<evidence type="ECO:0000313" key="9">
    <source>
        <dbReference type="Proteomes" id="UP000192980"/>
    </source>
</evidence>
<feature type="transmembrane region" description="Helical" evidence="5">
    <location>
        <begin position="82"/>
        <end position="99"/>
    </location>
</feature>
<dbReference type="Proteomes" id="UP000192980">
    <property type="component" value="Unassembled WGS sequence"/>
</dbReference>
<evidence type="ECO:0000256" key="6">
    <source>
        <dbReference type="RuleBase" id="RU000320"/>
    </source>
</evidence>
<dbReference type="GO" id="GO:0042773">
    <property type="term" value="P:ATP synthesis coupled electron transport"/>
    <property type="evidence" value="ECO:0007669"/>
    <property type="project" value="InterPro"/>
</dbReference>
<proteinExistence type="inferred from homology"/>
<dbReference type="GO" id="GO:0012505">
    <property type="term" value="C:endomembrane system"/>
    <property type="evidence" value="ECO:0007669"/>
    <property type="project" value="UniProtKB-SubCell"/>
</dbReference>
<dbReference type="Pfam" id="PF00361">
    <property type="entry name" value="Proton_antipo_M"/>
    <property type="match status" value="1"/>
</dbReference>
<keyword evidence="3 5" id="KW-1133">Transmembrane helix</keyword>
<name>A0A1X7L591_9SPHI</name>
<reference evidence="8 9" key="1">
    <citation type="submission" date="2017-04" db="EMBL/GenBank/DDBJ databases">
        <authorList>
            <person name="Afonso C.L."/>
            <person name="Miller P.J."/>
            <person name="Scott M.A."/>
            <person name="Spackman E."/>
            <person name="Goraichik I."/>
            <person name="Dimitrov K.M."/>
            <person name="Suarez D.L."/>
            <person name="Swayne D.E."/>
        </authorList>
    </citation>
    <scope>NUCLEOTIDE SEQUENCE [LARGE SCALE GENOMIC DNA]</scope>
    <source>
        <strain evidence="8 9">DSM 22418</strain>
    </source>
</reference>
<keyword evidence="5" id="KW-0520">NAD</keyword>
<comment type="similarity">
    <text evidence="5">Belongs to the complex I subunit 2 family.</text>
</comment>
<comment type="function">
    <text evidence="5">NDH-1 shuttles electrons from NADH, via FMN and iron-sulfur (Fe-S) centers, to quinones in the respiratory chain. The immediate electron acceptor for the enzyme in this species is believed to be a menaquinone. Couples the redox reaction to proton translocation (for every two electrons transferred, four hydrogen ions are translocated across the cytoplasmic membrane), and thus conserves the redox energy in a proton gradient.</text>
</comment>
<evidence type="ECO:0000259" key="7">
    <source>
        <dbReference type="Pfam" id="PF00361"/>
    </source>
</evidence>
<feature type="transmembrane region" description="Helical" evidence="5">
    <location>
        <begin position="164"/>
        <end position="186"/>
    </location>
</feature>
<feature type="transmembrane region" description="Helical" evidence="5">
    <location>
        <begin position="21"/>
        <end position="37"/>
    </location>
</feature>
<feature type="transmembrane region" description="Helical" evidence="5">
    <location>
        <begin position="331"/>
        <end position="350"/>
    </location>
</feature>
<evidence type="ECO:0000256" key="5">
    <source>
        <dbReference type="HAMAP-Rule" id="MF_00445"/>
    </source>
</evidence>
<evidence type="ECO:0000313" key="8">
    <source>
        <dbReference type="EMBL" id="SMG48402.1"/>
    </source>
</evidence>
<protein>
    <recommendedName>
        <fullName evidence="5">NADH-quinone oxidoreductase subunit N</fullName>
        <ecNumber evidence="5">7.1.1.-</ecNumber>
    </recommendedName>
    <alternativeName>
        <fullName evidence="5">NADH dehydrogenase I subunit N</fullName>
    </alternativeName>
    <alternativeName>
        <fullName evidence="5">NDH-1 subunit N</fullName>
    </alternativeName>
</protein>
<keyword evidence="4 5" id="KW-0472">Membrane</keyword>
<dbReference type="GO" id="GO:0008137">
    <property type="term" value="F:NADH dehydrogenase (ubiquinone) activity"/>
    <property type="evidence" value="ECO:0007669"/>
    <property type="project" value="InterPro"/>
</dbReference>
<comment type="catalytic activity">
    <reaction evidence="5">
        <text>a quinone + NADH + 5 H(+)(in) = a quinol + NAD(+) + 4 H(+)(out)</text>
        <dbReference type="Rhea" id="RHEA:57888"/>
        <dbReference type="ChEBI" id="CHEBI:15378"/>
        <dbReference type="ChEBI" id="CHEBI:24646"/>
        <dbReference type="ChEBI" id="CHEBI:57540"/>
        <dbReference type="ChEBI" id="CHEBI:57945"/>
        <dbReference type="ChEBI" id="CHEBI:132124"/>
    </reaction>
</comment>
<feature type="domain" description="NADH:quinone oxidoreductase/Mrp antiporter transmembrane" evidence="7">
    <location>
        <begin position="128"/>
        <end position="410"/>
    </location>
</feature>
<dbReference type="EMBL" id="FXAU01000008">
    <property type="protein sequence ID" value="SMG48402.1"/>
    <property type="molecule type" value="Genomic_DNA"/>
</dbReference>
<gene>
    <name evidence="5" type="primary">nuoN</name>
    <name evidence="8" type="ORF">SAMN05660862_3536</name>
</gene>
<comment type="subcellular location">
    <subcellularLocation>
        <location evidence="5">Cell membrane</location>
        <topology evidence="5">Multi-pass membrane protein</topology>
    </subcellularLocation>
    <subcellularLocation>
        <location evidence="1">Endomembrane system</location>
        <topology evidence="1">Multi-pass membrane protein</topology>
    </subcellularLocation>
    <subcellularLocation>
        <location evidence="6">Membrane</location>
        <topology evidence="6">Multi-pass membrane protein</topology>
    </subcellularLocation>
</comment>
<feature type="transmembrane region" description="Helical" evidence="5">
    <location>
        <begin position="130"/>
        <end position="152"/>
    </location>
</feature>
<evidence type="ECO:0000256" key="1">
    <source>
        <dbReference type="ARBA" id="ARBA00004127"/>
    </source>
</evidence>
<keyword evidence="5" id="KW-1278">Translocase</keyword>
<feature type="transmembrane region" description="Helical" evidence="5">
    <location>
        <begin position="106"/>
        <end position="124"/>
    </location>
</feature>
<accession>A0A1X7L591</accession>
<keyword evidence="2 5" id="KW-0812">Transmembrane</keyword>
<keyword evidence="9" id="KW-1185">Reference proteome</keyword>
<comment type="subunit">
    <text evidence="5">NDH-1 is composed of 14 different subunits. Subunits NuoA, H, J, K, L, M, N constitute the membrane sector of the complex.</text>
</comment>
<feature type="transmembrane region" description="Helical" evidence="5">
    <location>
        <begin position="458"/>
        <end position="481"/>
    </location>
</feature>
<keyword evidence="5" id="KW-0813">Transport</keyword>
<feature type="transmembrane region" description="Helical" evidence="5">
    <location>
        <begin position="414"/>
        <end position="437"/>
    </location>
</feature>